<keyword evidence="1" id="KW-1133">Transmembrane helix</keyword>
<dbReference type="RefSeq" id="WP_091154554.1">
    <property type="nucleotide sequence ID" value="NZ_FNAI01000016.1"/>
</dbReference>
<keyword evidence="3" id="KW-1185">Reference proteome</keyword>
<keyword evidence="1" id="KW-0812">Transmembrane</keyword>
<feature type="transmembrane region" description="Helical" evidence="1">
    <location>
        <begin position="75"/>
        <end position="95"/>
    </location>
</feature>
<dbReference type="OrthoDB" id="798330at2"/>
<organism evidence="2 3">
    <name type="scientific">Mucilaginibacter pineti</name>
    <dbReference type="NCBI Taxonomy" id="1391627"/>
    <lineage>
        <taxon>Bacteria</taxon>
        <taxon>Pseudomonadati</taxon>
        <taxon>Bacteroidota</taxon>
        <taxon>Sphingobacteriia</taxon>
        <taxon>Sphingobacteriales</taxon>
        <taxon>Sphingobacteriaceae</taxon>
        <taxon>Mucilaginibacter</taxon>
    </lineage>
</organism>
<gene>
    <name evidence="2" type="ORF">SAMN05216464_11614</name>
</gene>
<reference evidence="2 3" key="1">
    <citation type="submission" date="2016-10" db="EMBL/GenBank/DDBJ databases">
        <authorList>
            <person name="de Groot N.N."/>
        </authorList>
    </citation>
    <scope>NUCLEOTIDE SEQUENCE [LARGE SCALE GENOMIC DNA]</scope>
    <source>
        <strain evidence="2 3">47C3B</strain>
    </source>
</reference>
<name>A0A1G7K7I8_9SPHI</name>
<dbReference type="STRING" id="1391627.SAMN05216464_11614"/>
<dbReference type="Proteomes" id="UP000199072">
    <property type="component" value="Unassembled WGS sequence"/>
</dbReference>
<keyword evidence="1" id="KW-0472">Membrane</keyword>
<proteinExistence type="predicted"/>
<evidence type="ECO:0000313" key="3">
    <source>
        <dbReference type="Proteomes" id="UP000199072"/>
    </source>
</evidence>
<evidence type="ECO:0000256" key="1">
    <source>
        <dbReference type="SAM" id="Phobius"/>
    </source>
</evidence>
<feature type="transmembrane region" description="Helical" evidence="1">
    <location>
        <begin position="41"/>
        <end position="63"/>
    </location>
</feature>
<evidence type="ECO:0000313" key="2">
    <source>
        <dbReference type="EMBL" id="SDF32829.1"/>
    </source>
</evidence>
<protein>
    <submittedName>
        <fullName evidence="2">Uncharacterized protein</fullName>
    </submittedName>
</protein>
<dbReference type="EMBL" id="FNAI01000016">
    <property type="protein sequence ID" value="SDF32829.1"/>
    <property type="molecule type" value="Genomic_DNA"/>
</dbReference>
<feature type="transmembrane region" description="Helical" evidence="1">
    <location>
        <begin position="17"/>
        <end position="34"/>
    </location>
</feature>
<sequence>MTIKSILQSLNITPKNTLFTLLFFTGLYLSVLEIELYRKTFIPLSIPLLIWILTGLFITPFFLKTLPDYLKTEIFIYQIAFNTITWGGIVTYLFMALNCYGARADNTSATLIATGSGYLAKGRYGCGEPYKEVYYSGLNKVLIFPCGTTIEETNTVTITLNKGLFNYDVIVDQKLSK</sequence>
<accession>A0A1G7K7I8</accession>
<dbReference type="AlphaFoldDB" id="A0A1G7K7I8"/>